<comment type="subcellular location">
    <subcellularLocation>
        <location evidence="1">Cell membrane</location>
        <topology evidence="1">Peripheral membrane protein</topology>
    </subcellularLocation>
</comment>
<proteinExistence type="predicted"/>
<dbReference type="InterPro" id="IPR027417">
    <property type="entry name" value="P-loop_NTPase"/>
</dbReference>
<evidence type="ECO:0000256" key="2">
    <source>
        <dbReference type="ARBA" id="ARBA00022448"/>
    </source>
</evidence>
<dbReference type="EMBL" id="MVOH01000007">
    <property type="protein sequence ID" value="PAU67983.1"/>
    <property type="molecule type" value="Genomic_DNA"/>
</dbReference>
<dbReference type="GO" id="GO:0016887">
    <property type="term" value="F:ATP hydrolysis activity"/>
    <property type="evidence" value="ECO:0007669"/>
    <property type="project" value="InterPro"/>
</dbReference>
<name>A0A2A2EFZ9_9BIFI</name>
<keyword evidence="2" id="KW-0813">Transport</keyword>
<dbReference type="PANTHER" id="PTHR43166">
    <property type="entry name" value="AMINO ACID IMPORT ATP-BINDING PROTEIN"/>
    <property type="match status" value="1"/>
</dbReference>
<organism evidence="4 5">
    <name type="scientific">Bifidobacterium criceti</name>
    <dbReference type="NCBI Taxonomy" id="1960969"/>
    <lineage>
        <taxon>Bacteria</taxon>
        <taxon>Bacillati</taxon>
        <taxon>Actinomycetota</taxon>
        <taxon>Actinomycetes</taxon>
        <taxon>Bifidobacteriales</taxon>
        <taxon>Bifidobacteriaceae</taxon>
        <taxon>Bifidobacterium</taxon>
    </lineage>
</organism>
<dbReference type="Gene3D" id="3.40.50.300">
    <property type="entry name" value="P-loop containing nucleotide triphosphate hydrolases"/>
    <property type="match status" value="1"/>
</dbReference>
<dbReference type="InterPro" id="IPR003439">
    <property type="entry name" value="ABC_transporter-like_ATP-bd"/>
</dbReference>
<evidence type="ECO:0000256" key="1">
    <source>
        <dbReference type="ARBA" id="ARBA00004202"/>
    </source>
</evidence>
<dbReference type="SUPFAM" id="SSF52540">
    <property type="entry name" value="P-loop containing nucleoside triphosphate hydrolases"/>
    <property type="match status" value="1"/>
</dbReference>
<keyword evidence="4" id="KW-0547">Nucleotide-binding</keyword>
<feature type="domain" description="ABC transporter" evidence="3">
    <location>
        <begin position="9"/>
        <end position="168"/>
    </location>
</feature>
<dbReference type="Pfam" id="PF00005">
    <property type="entry name" value="ABC_tran"/>
    <property type="match status" value="1"/>
</dbReference>
<evidence type="ECO:0000259" key="3">
    <source>
        <dbReference type="PROSITE" id="PS50893"/>
    </source>
</evidence>
<keyword evidence="5" id="KW-1185">Reference proteome</keyword>
<reference evidence="4 5" key="1">
    <citation type="journal article" date="2017" name="ISME J.">
        <title>Unveiling bifidobacterial biogeography across the mammalian branch of the tree of life.</title>
        <authorList>
            <person name="Milani C."/>
            <person name="Mangifesta M."/>
            <person name="Mancabelli L."/>
            <person name="Lugli G.A."/>
            <person name="James K."/>
            <person name="Duranti S."/>
            <person name="Turroni F."/>
            <person name="Ferrario C."/>
            <person name="Ossiprandi M.C."/>
            <person name="van Sinderen D."/>
            <person name="Ventura M."/>
        </authorList>
    </citation>
    <scope>NUCLEOTIDE SEQUENCE [LARGE SCALE GENOMIC DNA]</scope>
    <source>
        <strain evidence="5">Ham19E</strain>
    </source>
</reference>
<dbReference type="InterPro" id="IPR050086">
    <property type="entry name" value="MetN_ABC_transporter-like"/>
</dbReference>
<keyword evidence="4" id="KW-0067">ATP-binding</keyword>
<dbReference type="PANTHER" id="PTHR43166:SF35">
    <property type="entry name" value="L-CYSTINE IMPORT ATP-BINDING PROTEIN TCYN"/>
    <property type="match status" value="1"/>
</dbReference>
<evidence type="ECO:0000313" key="4">
    <source>
        <dbReference type="EMBL" id="PAU67983.1"/>
    </source>
</evidence>
<accession>A0A2A2EFZ9</accession>
<dbReference type="GO" id="GO:0005886">
    <property type="term" value="C:plasma membrane"/>
    <property type="evidence" value="ECO:0007669"/>
    <property type="project" value="UniProtKB-SubCell"/>
</dbReference>
<gene>
    <name evidence="4" type="ORF">B1526_0697</name>
</gene>
<protein>
    <submittedName>
        <fullName evidence="4">Arginine ABC transporter ATP-binding protein</fullName>
    </submittedName>
</protein>
<evidence type="ECO:0000313" key="5">
    <source>
        <dbReference type="Proteomes" id="UP000218399"/>
    </source>
</evidence>
<sequence>MSTADDTVVSLRGIRKRFGGNDVLNGIDLDVRKGEVLAVLGSSGSGKTTLLRCVNALEQPDAGTVRVAGTAIDYTNKPRYRTTLALRRKTAMVFQNYNLFAHKTVLQNVTEGLTVVRGVAKHAARERARAALHSVGLDGFDDRYPNMLSGGQQQRVSIARARWRSNRT</sequence>
<comment type="caution">
    <text evidence="4">The sequence shown here is derived from an EMBL/GenBank/DDBJ whole genome shotgun (WGS) entry which is preliminary data.</text>
</comment>
<dbReference type="PROSITE" id="PS50893">
    <property type="entry name" value="ABC_TRANSPORTER_2"/>
    <property type="match status" value="1"/>
</dbReference>
<dbReference type="GO" id="GO:0005524">
    <property type="term" value="F:ATP binding"/>
    <property type="evidence" value="ECO:0007669"/>
    <property type="project" value="UniProtKB-KW"/>
</dbReference>
<dbReference type="Proteomes" id="UP000218399">
    <property type="component" value="Unassembled WGS sequence"/>
</dbReference>
<dbReference type="AlphaFoldDB" id="A0A2A2EFZ9"/>